<dbReference type="OrthoDB" id="6692397at2759"/>
<dbReference type="EMBL" id="KN833782">
    <property type="protein sequence ID" value="KIK19515.1"/>
    <property type="molecule type" value="Genomic_DNA"/>
</dbReference>
<dbReference type="Proteomes" id="UP000054018">
    <property type="component" value="Unassembled WGS sequence"/>
</dbReference>
<protein>
    <submittedName>
        <fullName evidence="2">Uncharacterized protein</fullName>
    </submittedName>
</protein>
<accession>A0A0C9Y4E0</accession>
<name>A0A0C9Y4E0_9AGAM</name>
<dbReference type="STRING" id="765257.A0A0C9Y4E0"/>
<organism evidence="2 3">
    <name type="scientific">Pisolithus microcarpus 441</name>
    <dbReference type="NCBI Taxonomy" id="765257"/>
    <lineage>
        <taxon>Eukaryota</taxon>
        <taxon>Fungi</taxon>
        <taxon>Dikarya</taxon>
        <taxon>Basidiomycota</taxon>
        <taxon>Agaricomycotina</taxon>
        <taxon>Agaricomycetes</taxon>
        <taxon>Agaricomycetidae</taxon>
        <taxon>Boletales</taxon>
        <taxon>Sclerodermatineae</taxon>
        <taxon>Pisolithaceae</taxon>
        <taxon>Pisolithus</taxon>
    </lineage>
</organism>
<evidence type="ECO:0000313" key="2">
    <source>
        <dbReference type="EMBL" id="KIK19515.1"/>
    </source>
</evidence>
<evidence type="ECO:0000313" key="3">
    <source>
        <dbReference type="Proteomes" id="UP000054018"/>
    </source>
</evidence>
<keyword evidence="3" id="KW-1185">Reference proteome</keyword>
<sequence length="96" mass="10581">MFPEGHAEPDTTINADIVEETGTKPTLRKQGNSKYIRQCNLRVGEEFRVVSGSASLLSRTVDIAALDTDSSCSPFRAALPRNLEELSNELARTERT</sequence>
<dbReference type="AlphaFoldDB" id="A0A0C9Y4E0"/>
<reference evidence="2 3" key="1">
    <citation type="submission" date="2014-04" db="EMBL/GenBank/DDBJ databases">
        <authorList>
            <consortium name="DOE Joint Genome Institute"/>
            <person name="Kuo A."/>
            <person name="Kohler A."/>
            <person name="Costa M.D."/>
            <person name="Nagy L.G."/>
            <person name="Floudas D."/>
            <person name="Copeland A."/>
            <person name="Barry K.W."/>
            <person name="Cichocki N."/>
            <person name="Veneault-Fourrey C."/>
            <person name="LaButti K."/>
            <person name="Lindquist E.A."/>
            <person name="Lipzen A."/>
            <person name="Lundell T."/>
            <person name="Morin E."/>
            <person name="Murat C."/>
            <person name="Sun H."/>
            <person name="Tunlid A."/>
            <person name="Henrissat B."/>
            <person name="Grigoriev I.V."/>
            <person name="Hibbett D.S."/>
            <person name="Martin F."/>
            <person name="Nordberg H.P."/>
            <person name="Cantor M.N."/>
            <person name="Hua S.X."/>
        </authorList>
    </citation>
    <scope>NUCLEOTIDE SEQUENCE [LARGE SCALE GENOMIC DNA]</scope>
    <source>
        <strain evidence="2 3">441</strain>
    </source>
</reference>
<feature type="region of interest" description="Disordered" evidence="1">
    <location>
        <begin position="1"/>
        <end position="29"/>
    </location>
</feature>
<evidence type="ECO:0000256" key="1">
    <source>
        <dbReference type="SAM" id="MobiDB-lite"/>
    </source>
</evidence>
<dbReference type="HOGENOM" id="CLU_2360562_0_0_1"/>
<gene>
    <name evidence="2" type="ORF">PISMIDRAFT_682976</name>
</gene>
<reference evidence="3" key="2">
    <citation type="submission" date="2015-01" db="EMBL/GenBank/DDBJ databases">
        <title>Evolutionary Origins and Diversification of the Mycorrhizal Mutualists.</title>
        <authorList>
            <consortium name="DOE Joint Genome Institute"/>
            <consortium name="Mycorrhizal Genomics Consortium"/>
            <person name="Kohler A."/>
            <person name="Kuo A."/>
            <person name="Nagy L.G."/>
            <person name="Floudas D."/>
            <person name="Copeland A."/>
            <person name="Barry K.W."/>
            <person name="Cichocki N."/>
            <person name="Veneault-Fourrey C."/>
            <person name="LaButti K."/>
            <person name="Lindquist E.A."/>
            <person name="Lipzen A."/>
            <person name="Lundell T."/>
            <person name="Morin E."/>
            <person name="Murat C."/>
            <person name="Riley R."/>
            <person name="Ohm R."/>
            <person name="Sun H."/>
            <person name="Tunlid A."/>
            <person name="Henrissat B."/>
            <person name="Grigoriev I.V."/>
            <person name="Hibbett D.S."/>
            <person name="Martin F."/>
        </authorList>
    </citation>
    <scope>NUCLEOTIDE SEQUENCE [LARGE SCALE GENOMIC DNA]</scope>
    <source>
        <strain evidence="3">441</strain>
    </source>
</reference>
<proteinExistence type="predicted"/>